<evidence type="ECO:0000256" key="1">
    <source>
        <dbReference type="SAM" id="MobiDB-lite"/>
    </source>
</evidence>
<accession>A0AAN7SAV0</accession>
<proteinExistence type="predicted"/>
<comment type="caution">
    <text evidence="2">The sequence shown here is derived from an EMBL/GenBank/DDBJ whole genome shotgun (WGS) entry which is preliminary data.</text>
</comment>
<reference evidence="2 3" key="1">
    <citation type="journal article" date="2023" name="J. Hered.">
        <title>Chromosome-level genome of the wood stork (Mycteria americana) provides insight into avian chromosome evolution.</title>
        <authorList>
            <person name="Flamio R. Jr."/>
            <person name="Ramstad K.M."/>
        </authorList>
    </citation>
    <scope>NUCLEOTIDE SEQUENCE [LARGE SCALE GENOMIC DNA]</scope>
    <source>
        <strain evidence="2">JAX WOST 10</strain>
    </source>
</reference>
<sequence length="149" mass="17192">MDIHSLDLDGMHPWVLRELAAFTATPLSNIFERSWQVREVSEAWKKPNVTPIFKKGKKEDPGNYRPVSLTSVPGKQKKKPSSFLGCIRMSVVSRLREVILSLCSALVRPHLECCVQLWATQYKRDMEIPDRVRQRATKMIKGLEHLSYE</sequence>
<gene>
    <name evidence="2" type="ORF">QYF61_027409</name>
</gene>
<evidence type="ECO:0000313" key="2">
    <source>
        <dbReference type="EMBL" id="KAK4833027.1"/>
    </source>
</evidence>
<evidence type="ECO:0000313" key="3">
    <source>
        <dbReference type="Proteomes" id="UP001333110"/>
    </source>
</evidence>
<feature type="region of interest" description="Disordered" evidence="1">
    <location>
        <begin position="52"/>
        <end position="71"/>
    </location>
</feature>
<organism evidence="2 3">
    <name type="scientific">Mycteria americana</name>
    <name type="common">Wood stork</name>
    <dbReference type="NCBI Taxonomy" id="33587"/>
    <lineage>
        <taxon>Eukaryota</taxon>
        <taxon>Metazoa</taxon>
        <taxon>Chordata</taxon>
        <taxon>Craniata</taxon>
        <taxon>Vertebrata</taxon>
        <taxon>Euteleostomi</taxon>
        <taxon>Archelosauria</taxon>
        <taxon>Archosauria</taxon>
        <taxon>Dinosauria</taxon>
        <taxon>Saurischia</taxon>
        <taxon>Theropoda</taxon>
        <taxon>Coelurosauria</taxon>
        <taxon>Aves</taxon>
        <taxon>Neognathae</taxon>
        <taxon>Neoaves</taxon>
        <taxon>Aequornithes</taxon>
        <taxon>Ciconiiformes</taxon>
        <taxon>Ciconiidae</taxon>
        <taxon>Mycteria</taxon>
    </lineage>
</organism>
<dbReference type="AlphaFoldDB" id="A0AAN7SAV0"/>
<dbReference type="EMBL" id="JAUNZN010000001">
    <property type="protein sequence ID" value="KAK4833027.1"/>
    <property type="molecule type" value="Genomic_DNA"/>
</dbReference>
<dbReference type="PANTHER" id="PTHR33332">
    <property type="entry name" value="REVERSE TRANSCRIPTASE DOMAIN-CONTAINING PROTEIN"/>
    <property type="match status" value="1"/>
</dbReference>
<keyword evidence="3" id="KW-1185">Reference proteome</keyword>
<name>A0AAN7SAV0_MYCAM</name>
<protein>
    <submittedName>
        <fullName evidence="2">Uncharacterized protein</fullName>
    </submittedName>
</protein>
<dbReference type="Proteomes" id="UP001333110">
    <property type="component" value="Unassembled WGS sequence"/>
</dbReference>